<gene>
    <name evidence="7" type="ORF">SNR37_003666</name>
</gene>
<dbReference type="InterPro" id="IPR043135">
    <property type="entry name" value="Fur_C"/>
</dbReference>
<dbReference type="Pfam" id="PF01475">
    <property type="entry name" value="FUR"/>
    <property type="match status" value="1"/>
</dbReference>
<evidence type="ECO:0000313" key="7">
    <source>
        <dbReference type="EMBL" id="MEE1674230.1"/>
    </source>
</evidence>
<evidence type="ECO:0000256" key="5">
    <source>
        <dbReference type="ARBA" id="ARBA00023125"/>
    </source>
</evidence>
<dbReference type="InterPro" id="IPR036390">
    <property type="entry name" value="WH_DNA-bd_sf"/>
</dbReference>
<dbReference type="Proteomes" id="UP001310248">
    <property type="component" value="Unassembled WGS sequence"/>
</dbReference>
<dbReference type="EMBL" id="JAYDYW010000007">
    <property type="protein sequence ID" value="MEE1674230.1"/>
    <property type="molecule type" value="Genomic_DNA"/>
</dbReference>
<dbReference type="PANTHER" id="PTHR33202">
    <property type="entry name" value="ZINC UPTAKE REGULATION PROTEIN"/>
    <property type="match status" value="1"/>
</dbReference>
<reference evidence="8" key="1">
    <citation type="submission" date="2023-07" db="EMBL/GenBank/DDBJ databases">
        <title>Draft genome sequence of Agarivorans aestuarii strain ZMCS4, a CAZymes producing bacteria isolated from the marine brown algae Clodostephus spongiosus.</title>
        <authorList>
            <person name="Lorente B."/>
            <person name="Cabral C."/>
            <person name="Frias J."/>
            <person name="Faria J."/>
            <person name="Toubarro D."/>
        </authorList>
    </citation>
    <scope>NUCLEOTIDE SEQUENCE [LARGE SCALE GENOMIC DNA]</scope>
    <source>
        <strain evidence="8">ZMCS4</strain>
    </source>
</reference>
<dbReference type="PANTHER" id="PTHR33202:SF6">
    <property type="entry name" value="ZINC UPTAKE REGULATION PROTEIN"/>
    <property type="match status" value="1"/>
</dbReference>
<keyword evidence="3" id="KW-0862">Zinc</keyword>
<evidence type="ECO:0000256" key="4">
    <source>
        <dbReference type="ARBA" id="ARBA00023015"/>
    </source>
</evidence>
<accession>A0ABU7G716</accession>
<dbReference type="InterPro" id="IPR036388">
    <property type="entry name" value="WH-like_DNA-bd_sf"/>
</dbReference>
<evidence type="ECO:0000256" key="6">
    <source>
        <dbReference type="ARBA" id="ARBA00023163"/>
    </source>
</evidence>
<evidence type="ECO:0000256" key="1">
    <source>
        <dbReference type="ARBA" id="ARBA00007957"/>
    </source>
</evidence>
<keyword evidence="4" id="KW-0805">Transcription regulation</keyword>
<comment type="caution">
    <text evidence="7">The sequence shown here is derived from an EMBL/GenBank/DDBJ whole genome shotgun (WGS) entry which is preliminary data.</text>
</comment>
<protein>
    <submittedName>
        <fullName evidence="7">Fur family transcriptional regulator</fullName>
    </submittedName>
</protein>
<reference evidence="7 8" key="2">
    <citation type="submission" date="2023-12" db="EMBL/GenBank/DDBJ databases">
        <authorList>
            <consortium name="Cladostephus spongiosus"/>
            <person name="Lorente B."/>
            <person name="Cabral C."/>
            <person name="Frias J."/>
            <person name="Faria J."/>
            <person name="Toubarro D."/>
        </authorList>
    </citation>
    <scope>NUCLEOTIDE SEQUENCE [LARGE SCALE GENOMIC DNA]</scope>
    <source>
        <strain evidence="7 8">ZMCS4</strain>
    </source>
</reference>
<dbReference type="RefSeq" id="WP_329775388.1">
    <property type="nucleotide sequence ID" value="NZ_JAYDYW010000007.1"/>
</dbReference>
<organism evidence="7 8">
    <name type="scientific">Agarivorans aestuarii</name>
    <dbReference type="NCBI Taxonomy" id="1563703"/>
    <lineage>
        <taxon>Bacteria</taxon>
        <taxon>Pseudomonadati</taxon>
        <taxon>Pseudomonadota</taxon>
        <taxon>Gammaproteobacteria</taxon>
        <taxon>Alteromonadales</taxon>
        <taxon>Alteromonadaceae</taxon>
        <taxon>Agarivorans</taxon>
    </lineage>
</organism>
<dbReference type="InterPro" id="IPR002481">
    <property type="entry name" value="FUR"/>
</dbReference>
<keyword evidence="6" id="KW-0804">Transcription</keyword>
<dbReference type="Gene3D" id="1.10.10.10">
    <property type="entry name" value="Winged helix-like DNA-binding domain superfamily/Winged helix DNA-binding domain"/>
    <property type="match status" value="1"/>
</dbReference>
<evidence type="ECO:0000313" key="8">
    <source>
        <dbReference type="Proteomes" id="UP001310248"/>
    </source>
</evidence>
<keyword evidence="8" id="KW-1185">Reference proteome</keyword>
<evidence type="ECO:0000256" key="3">
    <source>
        <dbReference type="ARBA" id="ARBA00022833"/>
    </source>
</evidence>
<keyword evidence="5" id="KW-0238">DNA-binding</keyword>
<sequence length="149" mass="17064">MSTANYIQRVSDYCSQNKLKFTPNRSAVLAILHQHQQALSAYDILAKLQQQQQNTKPPTVYRALDFLLQYHFIQHIESSSRYIIGHQHAPFTPQPLLICTDCKSVTQISLSKSLKFELDQFAGQQGFRLHSQSYEFQGLCSNCQRGQVS</sequence>
<dbReference type="SUPFAM" id="SSF46785">
    <property type="entry name" value="Winged helix' DNA-binding domain"/>
    <property type="match status" value="1"/>
</dbReference>
<dbReference type="Gene3D" id="3.30.1490.190">
    <property type="match status" value="1"/>
</dbReference>
<keyword evidence="2" id="KW-0678">Repressor</keyword>
<proteinExistence type="inferred from homology"/>
<comment type="similarity">
    <text evidence="1">Belongs to the Fur family.</text>
</comment>
<name>A0ABU7G716_9ALTE</name>
<evidence type="ECO:0000256" key="2">
    <source>
        <dbReference type="ARBA" id="ARBA00022491"/>
    </source>
</evidence>